<accession>X1UTS0</accession>
<organism evidence="1">
    <name type="scientific">marine sediment metagenome</name>
    <dbReference type="NCBI Taxonomy" id="412755"/>
    <lineage>
        <taxon>unclassified sequences</taxon>
        <taxon>metagenomes</taxon>
        <taxon>ecological metagenomes</taxon>
    </lineage>
</organism>
<gene>
    <name evidence="1" type="ORF">S12H4_63707</name>
</gene>
<protein>
    <submittedName>
        <fullName evidence="1">Uncharacterized protein</fullName>
    </submittedName>
</protein>
<reference evidence="1" key="1">
    <citation type="journal article" date="2014" name="Front. Microbiol.">
        <title>High frequency of phylogenetically diverse reductive dehalogenase-homologous genes in deep subseafloor sedimentary metagenomes.</title>
        <authorList>
            <person name="Kawai M."/>
            <person name="Futagami T."/>
            <person name="Toyoda A."/>
            <person name="Takaki Y."/>
            <person name="Nishi S."/>
            <person name="Hori S."/>
            <person name="Arai W."/>
            <person name="Tsubouchi T."/>
            <person name="Morono Y."/>
            <person name="Uchiyama I."/>
            <person name="Ito T."/>
            <person name="Fujiyama A."/>
            <person name="Inagaki F."/>
            <person name="Takami H."/>
        </authorList>
    </citation>
    <scope>NUCLEOTIDE SEQUENCE</scope>
    <source>
        <strain evidence="1">Expedition CK06-06</strain>
    </source>
</reference>
<evidence type="ECO:0000313" key="1">
    <source>
        <dbReference type="EMBL" id="GAJ20869.1"/>
    </source>
</evidence>
<feature type="non-terminal residue" evidence="1">
    <location>
        <position position="1"/>
    </location>
</feature>
<feature type="non-terminal residue" evidence="1">
    <location>
        <position position="30"/>
    </location>
</feature>
<comment type="caution">
    <text evidence="1">The sequence shown here is derived from an EMBL/GenBank/DDBJ whole genome shotgun (WGS) entry which is preliminary data.</text>
</comment>
<dbReference type="EMBL" id="BARW01043585">
    <property type="protein sequence ID" value="GAJ20869.1"/>
    <property type="molecule type" value="Genomic_DNA"/>
</dbReference>
<proteinExistence type="predicted"/>
<dbReference type="AlphaFoldDB" id="X1UTS0"/>
<name>X1UTS0_9ZZZZ</name>
<sequence>DWEDTEAYKERQKLIISDHKEFDRIYSIDQ</sequence>